<name>A0A9W7CW54_9STRA</name>
<feature type="compositionally biased region" description="Acidic residues" evidence="1">
    <location>
        <begin position="92"/>
        <end position="107"/>
    </location>
</feature>
<evidence type="ECO:0000313" key="3">
    <source>
        <dbReference type="Proteomes" id="UP001165121"/>
    </source>
</evidence>
<sequence length="116" mass="11553">MVVNTRGTPSRARSHTSLTTSQPRNRQRAAVAQGAPPSSVAAGSDQAAVEGIANIDPAVVAQIAAVGPALAAIAAALSGQQPQGGTAQPEREPDEDAAAAEEGEEDATGDRDASDK</sequence>
<organism evidence="2 3">
    <name type="scientific">Phytophthora fragariaefolia</name>
    <dbReference type="NCBI Taxonomy" id="1490495"/>
    <lineage>
        <taxon>Eukaryota</taxon>
        <taxon>Sar</taxon>
        <taxon>Stramenopiles</taxon>
        <taxon>Oomycota</taxon>
        <taxon>Peronosporomycetes</taxon>
        <taxon>Peronosporales</taxon>
        <taxon>Peronosporaceae</taxon>
        <taxon>Phytophthora</taxon>
    </lineage>
</organism>
<dbReference type="AlphaFoldDB" id="A0A9W7CW54"/>
<accession>A0A9W7CW54</accession>
<evidence type="ECO:0000313" key="2">
    <source>
        <dbReference type="EMBL" id="GMF42831.1"/>
    </source>
</evidence>
<proteinExistence type="predicted"/>
<keyword evidence="3" id="KW-1185">Reference proteome</keyword>
<comment type="caution">
    <text evidence="2">The sequence shown here is derived from an EMBL/GenBank/DDBJ whole genome shotgun (WGS) entry which is preliminary data.</text>
</comment>
<dbReference type="EMBL" id="BSXT01001478">
    <property type="protein sequence ID" value="GMF42831.1"/>
    <property type="molecule type" value="Genomic_DNA"/>
</dbReference>
<evidence type="ECO:0000256" key="1">
    <source>
        <dbReference type="SAM" id="MobiDB-lite"/>
    </source>
</evidence>
<protein>
    <submittedName>
        <fullName evidence="2">Unnamed protein product</fullName>
    </submittedName>
</protein>
<reference evidence="2" key="1">
    <citation type="submission" date="2023-04" db="EMBL/GenBank/DDBJ databases">
        <title>Phytophthora fragariaefolia NBRC 109709.</title>
        <authorList>
            <person name="Ichikawa N."/>
            <person name="Sato H."/>
            <person name="Tonouchi N."/>
        </authorList>
    </citation>
    <scope>NUCLEOTIDE SEQUENCE</scope>
    <source>
        <strain evidence="2">NBRC 109709</strain>
    </source>
</reference>
<feature type="region of interest" description="Disordered" evidence="1">
    <location>
        <begin position="79"/>
        <end position="116"/>
    </location>
</feature>
<feature type="region of interest" description="Disordered" evidence="1">
    <location>
        <begin position="1"/>
        <end position="42"/>
    </location>
</feature>
<gene>
    <name evidence="2" type="ORF">Pfra01_001419500</name>
</gene>
<feature type="compositionally biased region" description="Polar residues" evidence="1">
    <location>
        <begin position="15"/>
        <end position="24"/>
    </location>
</feature>
<dbReference type="Proteomes" id="UP001165121">
    <property type="component" value="Unassembled WGS sequence"/>
</dbReference>